<keyword evidence="6" id="KW-0441">Lipid A biosynthesis</keyword>
<evidence type="ECO:0000256" key="2">
    <source>
        <dbReference type="ARBA" id="ARBA00002923"/>
    </source>
</evidence>
<dbReference type="EMBL" id="KF540248">
    <property type="protein sequence ID" value="AIF26846.1"/>
    <property type="molecule type" value="Genomic_DNA"/>
</dbReference>
<dbReference type="InterPro" id="IPR015870">
    <property type="entry name" value="UDP-acyl_N-AcGlcN_deAcase_N"/>
</dbReference>
<keyword evidence="8" id="KW-0378">Hydrolase</keyword>
<evidence type="ECO:0000256" key="9">
    <source>
        <dbReference type="ARBA" id="ARBA00022833"/>
    </source>
</evidence>
<evidence type="ECO:0000256" key="1">
    <source>
        <dbReference type="ARBA" id="ARBA00001947"/>
    </source>
</evidence>
<dbReference type="InterPro" id="IPR011334">
    <property type="entry name" value="UDP-acyl_GlcNac_deAcase_C"/>
</dbReference>
<dbReference type="EC" id="3.5.1.108" evidence="4"/>
<evidence type="ECO:0000256" key="7">
    <source>
        <dbReference type="ARBA" id="ARBA00022723"/>
    </source>
</evidence>
<protein>
    <recommendedName>
        <fullName evidence="4">UDP-3-O-acyl-N-acetylglucosamine deacetylase</fullName>
        <ecNumber evidence="4">3.5.1.108</ecNumber>
    </recommendedName>
</protein>
<dbReference type="Gene3D" id="3.30.1700.10">
    <property type="entry name" value="lpxc deacetylase, domain 2"/>
    <property type="match status" value="1"/>
</dbReference>
<evidence type="ECO:0000256" key="10">
    <source>
        <dbReference type="ARBA" id="ARBA00023098"/>
    </source>
</evidence>
<dbReference type="GO" id="GO:0103117">
    <property type="term" value="F:UDP-3-O-acyl-N-acetylglucosamine deacetylase activity"/>
    <property type="evidence" value="ECO:0007669"/>
    <property type="project" value="UniProtKB-EC"/>
</dbReference>
<dbReference type="GO" id="GO:0009245">
    <property type="term" value="P:lipid A biosynthetic process"/>
    <property type="evidence" value="ECO:0007669"/>
    <property type="project" value="UniProtKB-KW"/>
</dbReference>
<name>A0A0H3U8J7_9BACT</name>
<keyword evidence="7" id="KW-0479">Metal-binding</keyword>
<evidence type="ECO:0000256" key="3">
    <source>
        <dbReference type="ARBA" id="ARBA00005002"/>
    </source>
</evidence>
<evidence type="ECO:0000313" key="12">
    <source>
        <dbReference type="EMBL" id="AIF26846.1"/>
    </source>
</evidence>
<keyword evidence="10" id="KW-0443">Lipid metabolism</keyword>
<dbReference type="PANTHER" id="PTHR33694">
    <property type="entry name" value="UDP-3-O-ACYL-N-ACETYLGLUCOSAMINE DEACETYLASE 1, MITOCHONDRIAL-RELATED"/>
    <property type="match status" value="1"/>
</dbReference>
<comment type="function">
    <text evidence="2">Catalyzes the hydrolysis of UDP-3-O-myristoyl-N-acetylglucosamine to form UDP-3-O-myristoylglucosamine and acetate, the committed step in lipid A biosynthesis.</text>
</comment>
<evidence type="ECO:0000256" key="6">
    <source>
        <dbReference type="ARBA" id="ARBA00022556"/>
    </source>
</evidence>
<evidence type="ECO:0000256" key="5">
    <source>
        <dbReference type="ARBA" id="ARBA00022516"/>
    </source>
</evidence>
<dbReference type="AlphaFoldDB" id="A0A0H3U8J7"/>
<keyword evidence="9" id="KW-0862">Zinc</keyword>
<comment type="catalytic activity">
    <reaction evidence="11">
        <text>a UDP-3-O-[(3R)-3-hydroxyacyl]-N-acetyl-alpha-D-glucosamine + H2O = a UDP-3-O-[(3R)-3-hydroxyacyl]-alpha-D-glucosamine + acetate</text>
        <dbReference type="Rhea" id="RHEA:67816"/>
        <dbReference type="ChEBI" id="CHEBI:15377"/>
        <dbReference type="ChEBI" id="CHEBI:30089"/>
        <dbReference type="ChEBI" id="CHEBI:137740"/>
        <dbReference type="ChEBI" id="CHEBI:173225"/>
        <dbReference type="EC" id="3.5.1.108"/>
    </reaction>
</comment>
<dbReference type="Pfam" id="PF03331">
    <property type="entry name" value="LpxC"/>
    <property type="match status" value="2"/>
</dbReference>
<dbReference type="PANTHER" id="PTHR33694:SF1">
    <property type="entry name" value="UDP-3-O-ACYL-N-ACETYLGLUCOSAMINE DEACETYLASE 1, MITOCHONDRIAL-RELATED"/>
    <property type="match status" value="1"/>
</dbReference>
<evidence type="ECO:0000256" key="4">
    <source>
        <dbReference type="ARBA" id="ARBA00012745"/>
    </source>
</evidence>
<comment type="cofactor">
    <cofactor evidence="1">
        <name>Zn(2+)</name>
        <dbReference type="ChEBI" id="CHEBI:29105"/>
    </cofactor>
</comment>
<keyword evidence="5" id="KW-0444">Lipid biosynthesis</keyword>
<accession>A0A0H3U8J7</accession>
<sequence length="298" mass="32837">MKQQTLHTSFELSGKGLHTGLQIHAVFKPAAEDTGIRICRTDLPDQPCHQALARYVSATERGTVLTDGEWKVSTVEHALSALYALCITNCLIELDAPEMPILDGSAKPFVDAILQAGIEEQEEEAATFVVDKKIEYTAASGSTYVITPAEESEYEVEISFPGQILHDQTAELLHLEDYGKEIAFNRTFCFVREIAYLLSKGLIKGGDLENALVIYEQPIPQEAMDQLTDHLGQPRQDATKLGYLSPLHFDNEPARHKLLDLIGDFALLGCRIQGKISAVKPGHGGNTECAKMLFDLIK</sequence>
<dbReference type="Gene3D" id="3.30.230.20">
    <property type="entry name" value="lpxc deacetylase, domain 1"/>
    <property type="match status" value="1"/>
</dbReference>
<evidence type="ECO:0000256" key="11">
    <source>
        <dbReference type="ARBA" id="ARBA00024535"/>
    </source>
</evidence>
<comment type="pathway">
    <text evidence="3">Glycolipid biosynthesis; lipid IV(A) biosynthesis; lipid IV(A) from (3R)-3-hydroxytetradecanoyl-[acyl-carrier-protein] and UDP-N-acetyl-alpha-D-glucosamine: step 2/6.</text>
</comment>
<dbReference type="GO" id="GO:0016020">
    <property type="term" value="C:membrane"/>
    <property type="evidence" value="ECO:0007669"/>
    <property type="project" value="GOC"/>
</dbReference>
<dbReference type="InterPro" id="IPR004463">
    <property type="entry name" value="UDP-acyl_GlcNac_deAcase"/>
</dbReference>
<dbReference type="GO" id="GO:0046872">
    <property type="term" value="F:metal ion binding"/>
    <property type="evidence" value="ECO:0007669"/>
    <property type="project" value="UniProtKB-KW"/>
</dbReference>
<reference evidence="12" key="1">
    <citation type="submission" date="2013-08" db="EMBL/GenBank/DDBJ databases">
        <title>Comparison of modified E. coli strains.</title>
        <authorList>
            <person name="Juergensen J."/>
            <person name="Bonge A."/>
            <person name="Streit W.R."/>
        </authorList>
    </citation>
    <scope>NUCLEOTIDE SEQUENCE</scope>
</reference>
<dbReference type="InterPro" id="IPR020568">
    <property type="entry name" value="Ribosomal_Su5_D2-typ_SF"/>
</dbReference>
<organism evidence="12">
    <name type="scientific">uncultured bacterium fosmid pJB102C1</name>
    <dbReference type="NCBI Taxonomy" id="1478050"/>
    <lineage>
        <taxon>Bacteria</taxon>
        <taxon>environmental samples</taxon>
    </lineage>
</organism>
<evidence type="ECO:0000256" key="8">
    <source>
        <dbReference type="ARBA" id="ARBA00022801"/>
    </source>
</evidence>
<dbReference type="SUPFAM" id="SSF54211">
    <property type="entry name" value="Ribosomal protein S5 domain 2-like"/>
    <property type="match status" value="2"/>
</dbReference>
<proteinExistence type="predicted"/>
<dbReference type="UniPathway" id="UPA00359">
    <property type="reaction ID" value="UER00478"/>
</dbReference>